<dbReference type="EMBL" id="ML178820">
    <property type="protein sequence ID" value="TFL03627.1"/>
    <property type="molecule type" value="Genomic_DNA"/>
</dbReference>
<dbReference type="Proteomes" id="UP000305067">
    <property type="component" value="Unassembled WGS sequence"/>
</dbReference>
<evidence type="ECO:0000313" key="1">
    <source>
        <dbReference type="EMBL" id="TFL03627.1"/>
    </source>
</evidence>
<reference evidence="1 2" key="1">
    <citation type="journal article" date="2019" name="Nat. Ecol. Evol.">
        <title>Megaphylogeny resolves global patterns of mushroom evolution.</title>
        <authorList>
            <person name="Varga T."/>
            <person name="Krizsan K."/>
            <person name="Foldi C."/>
            <person name="Dima B."/>
            <person name="Sanchez-Garcia M."/>
            <person name="Sanchez-Ramirez S."/>
            <person name="Szollosi G.J."/>
            <person name="Szarkandi J.G."/>
            <person name="Papp V."/>
            <person name="Albert L."/>
            <person name="Andreopoulos W."/>
            <person name="Angelini C."/>
            <person name="Antonin V."/>
            <person name="Barry K.W."/>
            <person name="Bougher N.L."/>
            <person name="Buchanan P."/>
            <person name="Buyck B."/>
            <person name="Bense V."/>
            <person name="Catcheside P."/>
            <person name="Chovatia M."/>
            <person name="Cooper J."/>
            <person name="Damon W."/>
            <person name="Desjardin D."/>
            <person name="Finy P."/>
            <person name="Geml J."/>
            <person name="Haridas S."/>
            <person name="Hughes K."/>
            <person name="Justo A."/>
            <person name="Karasinski D."/>
            <person name="Kautmanova I."/>
            <person name="Kiss B."/>
            <person name="Kocsube S."/>
            <person name="Kotiranta H."/>
            <person name="LaButti K.M."/>
            <person name="Lechner B.E."/>
            <person name="Liimatainen K."/>
            <person name="Lipzen A."/>
            <person name="Lukacs Z."/>
            <person name="Mihaltcheva S."/>
            <person name="Morgado L.N."/>
            <person name="Niskanen T."/>
            <person name="Noordeloos M.E."/>
            <person name="Ohm R.A."/>
            <person name="Ortiz-Santana B."/>
            <person name="Ovrebo C."/>
            <person name="Racz N."/>
            <person name="Riley R."/>
            <person name="Savchenko A."/>
            <person name="Shiryaev A."/>
            <person name="Soop K."/>
            <person name="Spirin V."/>
            <person name="Szebenyi C."/>
            <person name="Tomsovsky M."/>
            <person name="Tulloss R.E."/>
            <person name="Uehling J."/>
            <person name="Grigoriev I.V."/>
            <person name="Vagvolgyi C."/>
            <person name="Papp T."/>
            <person name="Martin F.M."/>
            <person name="Miettinen O."/>
            <person name="Hibbett D.S."/>
            <person name="Nagy L.G."/>
        </authorList>
    </citation>
    <scope>NUCLEOTIDE SEQUENCE [LARGE SCALE GENOMIC DNA]</scope>
    <source>
        <strain evidence="1 2">CBS 309.79</strain>
    </source>
</reference>
<protein>
    <submittedName>
        <fullName evidence="1">Uncharacterized protein</fullName>
    </submittedName>
</protein>
<accession>A0A5C3QPY8</accession>
<name>A0A5C3QPY8_9AGAR</name>
<proteinExistence type="predicted"/>
<sequence length="152" mass="16392">PIPAHECSVTPPMFTAAIPVVAVTPILSSRGPPKWSIMERRRTDLPVPNIPALPVKNTFCPDLTRSMTICCSSERRTAWTRGTPPSTVDDCAFSWLRRISSSSREVFARSRAGITAAVALSSRSSGGSGGKCLRRGVSMYGGRGLRVTWTTV</sequence>
<dbReference type="OrthoDB" id="4478223at2759"/>
<keyword evidence="2" id="KW-1185">Reference proteome</keyword>
<evidence type="ECO:0000313" key="2">
    <source>
        <dbReference type="Proteomes" id="UP000305067"/>
    </source>
</evidence>
<gene>
    <name evidence="1" type="ORF">BDV98DRAFT_503935</name>
</gene>
<feature type="non-terminal residue" evidence="1">
    <location>
        <position position="1"/>
    </location>
</feature>
<organism evidence="1 2">
    <name type="scientific">Pterulicium gracile</name>
    <dbReference type="NCBI Taxonomy" id="1884261"/>
    <lineage>
        <taxon>Eukaryota</taxon>
        <taxon>Fungi</taxon>
        <taxon>Dikarya</taxon>
        <taxon>Basidiomycota</taxon>
        <taxon>Agaricomycotina</taxon>
        <taxon>Agaricomycetes</taxon>
        <taxon>Agaricomycetidae</taxon>
        <taxon>Agaricales</taxon>
        <taxon>Pleurotineae</taxon>
        <taxon>Pterulaceae</taxon>
        <taxon>Pterulicium</taxon>
    </lineage>
</organism>
<dbReference type="AlphaFoldDB" id="A0A5C3QPY8"/>